<evidence type="ECO:0000313" key="1">
    <source>
        <dbReference type="EMBL" id="KAK8875788.1"/>
    </source>
</evidence>
<dbReference type="SUPFAM" id="SSF48403">
    <property type="entry name" value="Ankyrin repeat"/>
    <property type="match status" value="1"/>
</dbReference>
<dbReference type="InterPro" id="IPR036770">
    <property type="entry name" value="Ankyrin_rpt-contain_sf"/>
</dbReference>
<gene>
    <name evidence="1" type="ORF">M9Y10_005963</name>
</gene>
<protein>
    <recommendedName>
        <fullName evidence="3">DUF3447 domain-containing protein</fullName>
    </recommendedName>
</protein>
<dbReference type="PANTHER" id="PTHR24159:SF5">
    <property type="entry name" value="ANK_REP_REGION DOMAIN-CONTAINING PROTEIN"/>
    <property type="match status" value="1"/>
</dbReference>
<keyword evidence="2" id="KW-1185">Reference proteome</keyword>
<proteinExistence type="predicted"/>
<dbReference type="InterPro" id="IPR002110">
    <property type="entry name" value="Ankyrin_rpt"/>
</dbReference>
<dbReference type="EMBL" id="JAPFFF010000012">
    <property type="protein sequence ID" value="KAK8875788.1"/>
    <property type="molecule type" value="Genomic_DNA"/>
</dbReference>
<dbReference type="Gene3D" id="1.25.40.20">
    <property type="entry name" value="Ankyrin repeat-containing domain"/>
    <property type="match status" value="1"/>
</dbReference>
<dbReference type="Pfam" id="PF12796">
    <property type="entry name" value="Ank_2"/>
    <property type="match status" value="1"/>
</dbReference>
<comment type="caution">
    <text evidence="1">The sequence shown here is derived from an EMBL/GenBank/DDBJ whole genome shotgun (WGS) entry which is preliminary data.</text>
</comment>
<evidence type="ECO:0000313" key="2">
    <source>
        <dbReference type="Proteomes" id="UP001470230"/>
    </source>
</evidence>
<reference evidence="1 2" key="1">
    <citation type="submission" date="2024-04" db="EMBL/GenBank/DDBJ databases">
        <title>Tritrichomonas musculus Genome.</title>
        <authorList>
            <person name="Alves-Ferreira E."/>
            <person name="Grigg M."/>
            <person name="Lorenzi H."/>
            <person name="Galac M."/>
        </authorList>
    </citation>
    <scope>NUCLEOTIDE SEQUENCE [LARGE SCALE GENOMIC DNA]</scope>
    <source>
        <strain evidence="1 2">EAF2021</strain>
    </source>
</reference>
<evidence type="ECO:0008006" key="3">
    <source>
        <dbReference type="Google" id="ProtNLM"/>
    </source>
</evidence>
<dbReference type="PANTHER" id="PTHR24159">
    <property type="match status" value="1"/>
</dbReference>
<dbReference type="Proteomes" id="UP001470230">
    <property type="component" value="Unassembled WGS sequence"/>
</dbReference>
<dbReference type="SMART" id="SM00248">
    <property type="entry name" value="ANK"/>
    <property type="match status" value="3"/>
</dbReference>
<sequence>MKPNIILFHDISELINKFNEIESNLLSLNQSNIDEILELITSSIFVSNKDFYYILLLSLNFIMESRPFKDSLYKKVLLYFKEDYQEKYFFEDENEIISIFMFNEIALYHLGINKTSDEIRRMDHLSGTYPTPYRYNPRYFSNDLFEKSIREDDIDTFQTLISRTNKDLSSSYVTCPSVNPLGYFSKINVNQIHFISFSAFCGSLRIFKYLWMNRKGDDEGVPNELVLCAIAGGNYEIIHILDEFIRNEKFSLMAAIRFFRFELIEYLIETCEFEIGLNELLVSIHCYNYKFFCDNCKRLFELNKKDFLKVVFFAADCGNTLVLNYVSDSLQFDLSQSSIKTNILIESVFKERINVLRFIFFDNVFSINYDQKTASIQKRPLFDLNKILNGIPAFNGLAILHLVASNQLFKVANFFLSDEFRIDHQVFIDVNVVDFTGTAPLHWSVLFQHFEMFKLFISKSNASFIHHQDLKKFLVNVNAVNIHGQNILHMACNNMAHDILKFILENEIIDPKTEDNSNENLFHYAARCGINYIFDYSCVKNLPNDVFSKKNGSTNLSFNWITFSLFHL</sequence>
<accession>A0ABR2JCY8</accession>
<name>A0ABR2JCY8_9EUKA</name>
<organism evidence="1 2">
    <name type="scientific">Tritrichomonas musculus</name>
    <dbReference type="NCBI Taxonomy" id="1915356"/>
    <lineage>
        <taxon>Eukaryota</taxon>
        <taxon>Metamonada</taxon>
        <taxon>Parabasalia</taxon>
        <taxon>Tritrichomonadida</taxon>
        <taxon>Tritrichomonadidae</taxon>
        <taxon>Tritrichomonas</taxon>
    </lineage>
</organism>